<dbReference type="InterPro" id="IPR006674">
    <property type="entry name" value="HD_domain"/>
</dbReference>
<dbReference type="SUPFAM" id="SSF109604">
    <property type="entry name" value="HD-domain/PDEase-like"/>
    <property type="match status" value="1"/>
</dbReference>
<proteinExistence type="predicted"/>
<accession>A0A8A4KAR3</accession>
<name>A0A8A4KAR3_PANAN</name>
<organism evidence="1 2">
    <name type="scientific">Pantoea ananas</name>
    <name type="common">Erwinia uredovora</name>
    <dbReference type="NCBI Taxonomy" id="553"/>
    <lineage>
        <taxon>Bacteria</taxon>
        <taxon>Pseudomonadati</taxon>
        <taxon>Pseudomonadota</taxon>
        <taxon>Gammaproteobacteria</taxon>
        <taxon>Enterobacterales</taxon>
        <taxon>Erwiniaceae</taxon>
        <taxon>Pantoea</taxon>
    </lineage>
</organism>
<dbReference type="Proteomes" id="UP000663901">
    <property type="component" value="Chromosome"/>
</dbReference>
<dbReference type="EMBL" id="CP059084">
    <property type="protein sequence ID" value="QTC47277.1"/>
    <property type="molecule type" value="Genomic_DNA"/>
</dbReference>
<gene>
    <name evidence="1" type="ORF">H0Z12_06820</name>
</gene>
<dbReference type="RefSeq" id="WP_019106112.1">
    <property type="nucleotide sequence ID" value="NZ_CAEI01000121.1"/>
</dbReference>
<dbReference type="Pfam" id="PF01966">
    <property type="entry name" value="HD"/>
    <property type="match status" value="1"/>
</dbReference>
<evidence type="ECO:0000313" key="1">
    <source>
        <dbReference type="EMBL" id="QTC47277.1"/>
    </source>
</evidence>
<dbReference type="AlphaFoldDB" id="A0A8A4KAR3"/>
<evidence type="ECO:0000313" key="2">
    <source>
        <dbReference type="Proteomes" id="UP000663901"/>
    </source>
</evidence>
<reference evidence="1" key="1">
    <citation type="submission" date="2020-07" db="EMBL/GenBank/DDBJ databases">
        <title>Genome Sequences for Panteoa spp. that cause Center Rot in Onions.</title>
        <authorList>
            <person name="Asselin J.A."/>
            <person name="Helmann T."/>
            <person name="Beer S."/>
            <person name="Stodghill P."/>
        </authorList>
    </citation>
    <scope>NUCLEOTIDE SEQUENCE</scope>
    <source>
        <strain evidence="1">OC5a</strain>
    </source>
</reference>
<protein>
    <submittedName>
        <fullName evidence="1">HD domain-containing protein</fullName>
    </submittedName>
</protein>
<sequence length="189" mass="21210">MSEIYIEKIKEYFPQLSEVKDKTLVDATCKIWIEALNNSAWKNIEEAQFATRAPNVGLIKHTESVTENVLVIARNMIRKFGYDINTDTLIISAVLHDVCKLEEMEMDVGGPGTSKKSLTGKLYQHGFLSGYYCHKYGLPEEITALVVAHSGQSRVIPQGKEGMILFYADMMDADVHFVHVGTELCLHGK</sequence>
<dbReference type="Gene3D" id="1.10.3210.10">
    <property type="entry name" value="Hypothetical protein af1432"/>
    <property type="match status" value="1"/>
</dbReference>